<organism evidence="1 2">
    <name type="scientific">Caerostris extrusa</name>
    <name type="common">Bark spider</name>
    <name type="synonym">Caerostris bankana</name>
    <dbReference type="NCBI Taxonomy" id="172846"/>
    <lineage>
        <taxon>Eukaryota</taxon>
        <taxon>Metazoa</taxon>
        <taxon>Ecdysozoa</taxon>
        <taxon>Arthropoda</taxon>
        <taxon>Chelicerata</taxon>
        <taxon>Arachnida</taxon>
        <taxon>Araneae</taxon>
        <taxon>Araneomorphae</taxon>
        <taxon>Entelegynae</taxon>
        <taxon>Araneoidea</taxon>
        <taxon>Araneidae</taxon>
        <taxon>Caerostris</taxon>
    </lineage>
</organism>
<dbReference type="EMBL" id="BPLR01005238">
    <property type="protein sequence ID" value="GIY00922.1"/>
    <property type="molecule type" value="Genomic_DNA"/>
</dbReference>
<reference evidence="1 2" key="1">
    <citation type="submission" date="2021-06" db="EMBL/GenBank/DDBJ databases">
        <title>Caerostris extrusa draft genome.</title>
        <authorList>
            <person name="Kono N."/>
            <person name="Arakawa K."/>
        </authorList>
    </citation>
    <scope>NUCLEOTIDE SEQUENCE [LARGE SCALE GENOMIC DNA]</scope>
</reference>
<comment type="caution">
    <text evidence="1">The sequence shown here is derived from an EMBL/GenBank/DDBJ whole genome shotgun (WGS) entry which is preliminary data.</text>
</comment>
<keyword evidence="2" id="KW-1185">Reference proteome</keyword>
<sequence>MGRNKNGIQNTLDIFLAQKIRASSIGPFIGNKTYGDALMVQVYLVSIHLVLFMKRLCSGKNHGVILTWNLQRTGLKKLGTVGVTECQTSNGERNE</sequence>
<protein>
    <submittedName>
        <fullName evidence="1">Uncharacterized protein</fullName>
    </submittedName>
</protein>
<proteinExistence type="predicted"/>
<gene>
    <name evidence="1" type="ORF">CEXT_354091</name>
</gene>
<name>A0AAV4PV33_CAEEX</name>
<dbReference type="Proteomes" id="UP001054945">
    <property type="component" value="Unassembled WGS sequence"/>
</dbReference>
<accession>A0AAV4PV33</accession>
<evidence type="ECO:0000313" key="1">
    <source>
        <dbReference type="EMBL" id="GIY00922.1"/>
    </source>
</evidence>
<evidence type="ECO:0000313" key="2">
    <source>
        <dbReference type="Proteomes" id="UP001054945"/>
    </source>
</evidence>
<dbReference type="AlphaFoldDB" id="A0AAV4PV33"/>